<evidence type="ECO:0000313" key="1">
    <source>
        <dbReference type="EMBL" id="SOE73734.1"/>
    </source>
</evidence>
<organism evidence="1 2">
    <name type="scientific">Salinibacterium xinjiangense</name>
    <dbReference type="NCBI Taxonomy" id="386302"/>
    <lineage>
        <taxon>Bacteria</taxon>
        <taxon>Bacillati</taxon>
        <taxon>Actinomycetota</taxon>
        <taxon>Actinomycetes</taxon>
        <taxon>Micrococcales</taxon>
        <taxon>Microbacteriaceae</taxon>
        <taxon>Salinibacterium</taxon>
    </lineage>
</organism>
<dbReference type="EMBL" id="OCST01000006">
    <property type="protein sequence ID" value="SOE73734.1"/>
    <property type="molecule type" value="Genomic_DNA"/>
</dbReference>
<protein>
    <submittedName>
        <fullName evidence="1">Uncharacterized protein</fullName>
    </submittedName>
</protein>
<sequence>MQPVSRTFCGMTHRLFSANSANVLIGAVPLARSTLAGGVAPR</sequence>
<keyword evidence="2" id="KW-1185">Reference proteome</keyword>
<gene>
    <name evidence="1" type="ORF">SAMN06296378_2825</name>
</gene>
<dbReference type="Proteomes" id="UP000219440">
    <property type="component" value="Unassembled WGS sequence"/>
</dbReference>
<name>A0A2C9A2X5_9MICO</name>
<dbReference type="AlphaFoldDB" id="A0A2C9A2X5"/>
<accession>A0A2C9A2X5</accession>
<proteinExistence type="predicted"/>
<evidence type="ECO:0000313" key="2">
    <source>
        <dbReference type="Proteomes" id="UP000219440"/>
    </source>
</evidence>
<reference evidence="1 2" key="1">
    <citation type="submission" date="2017-09" db="EMBL/GenBank/DDBJ databases">
        <authorList>
            <person name="Ehlers B."/>
            <person name="Leendertz F.H."/>
        </authorList>
    </citation>
    <scope>NUCLEOTIDE SEQUENCE [LARGE SCALE GENOMIC DNA]</scope>
    <source>
        <strain evidence="1 2">CGMCC 1.05381</strain>
    </source>
</reference>